<keyword evidence="3" id="KW-1185">Reference proteome</keyword>
<name>A0A7W6GAS2_9HYPH</name>
<reference evidence="2 3" key="1">
    <citation type="submission" date="2020-08" db="EMBL/GenBank/DDBJ databases">
        <title>Genomic Encyclopedia of Type Strains, Phase IV (KMG-IV): sequencing the most valuable type-strain genomes for metagenomic binning, comparative biology and taxonomic classification.</title>
        <authorList>
            <person name="Goeker M."/>
        </authorList>
    </citation>
    <scope>NUCLEOTIDE SEQUENCE [LARGE SCALE GENOMIC DNA]</scope>
    <source>
        <strain evidence="2 3">DSM 26575</strain>
    </source>
</reference>
<dbReference type="AlphaFoldDB" id="A0A7W6GAS2"/>
<dbReference type="RefSeq" id="WP_183899684.1">
    <property type="nucleotide sequence ID" value="NZ_JACIDW010000003.1"/>
</dbReference>
<evidence type="ECO:0000313" key="3">
    <source>
        <dbReference type="Proteomes" id="UP000582090"/>
    </source>
</evidence>
<comment type="caution">
    <text evidence="2">The sequence shown here is derived from an EMBL/GenBank/DDBJ whole genome shotgun (WGS) entry which is preliminary data.</text>
</comment>
<protein>
    <submittedName>
        <fullName evidence="2">Uncharacterized protein</fullName>
    </submittedName>
</protein>
<feature type="signal peptide" evidence="1">
    <location>
        <begin position="1"/>
        <end position="19"/>
    </location>
</feature>
<evidence type="ECO:0000256" key="1">
    <source>
        <dbReference type="SAM" id="SignalP"/>
    </source>
</evidence>
<feature type="chain" id="PRO_5031434698" evidence="1">
    <location>
        <begin position="20"/>
        <end position="91"/>
    </location>
</feature>
<dbReference type="Proteomes" id="UP000582090">
    <property type="component" value="Unassembled WGS sequence"/>
</dbReference>
<evidence type="ECO:0000313" key="2">
    <source>
        <dbReference type="EMBL" id="MBB3964044.1"/>
    </source>
</evidence>
<proteinExistence type="predicted"/>
<sequence length="91" mass="9388">MKLPALATVVLLLASGAYAQQAGGLGPKLGQEDVAPPANKASMGELLSRGYQIKAAVPNGGKFFVVFLQKDQSAYACEMKSLTSSQCGALN</sequence>
<keyword evidence="1" id="KW-0732">Signal</keyword>
<organism evidence="2 3">
    <name type="scientific">Rhizobium metallidurans</name>
    <dbReference type="NCBI Taxonomy" id="1265931"/>
    <lineage>
        <taxon>Bacteria</taxon>
        <taxon>Pseudomonadati</taxon>
        <taxon>Pseudomonadota</taxon>
        <taxon>Alphaproteobacteria</taxon>
        <taxon>Hyphomicrobiales</taxon>
        <taxon>Rhizobiaceae</taxon>
        <taxon>Rhizobium/Agrobacterium group</taxon>
        <taxon>Rhizobium</taxon>
    </lineage>
</organism>
<accession>A0A7W6GAS2</accession>
<gene>
    <name evidence="2" type="ORF">GGQ67_001683</name>
</gene>
<dbReference type="EMBL" id="JACIDW010000003">
    <property type="protein sequence ID" value="MBB3964044.1"/>
    <property type="molecule type" value="Genomic_DNA"/>
</dbReference>